<sequence>MFSNINLLQIISLRYKDLSFLLVRKSIAIKELSTAFSSSYGTFHSHFPNSSQASQVLTLSCKSLSIDVI</sequence>
<proteinExistence type="predicted"/>
<dbReference type="AlphaFoldDB" id="A0A397U898"/>
<keyword evidence="2" id="KW-1185">Reference proteome</keyword>
<accession>A0A397U898</accession>
<organism evidence="1 2">
    <name type="scientific">Gigaspora rosea</name>
    <dbReference type="NCBI Taxonomy" id="44941"/>
    <lineage>
        <taxon>Eukaryota</taxon>
        <taxon>Fungi</taxon>
        <taxon>Fungi incertae sedis</taxon>
        <taxon>Mucoromycota</taxon>
        <taxon>Glomeromycotina</taxon>
        <taxon>Glomeromycetes</taxon>
        <taxon>Diversisporales</taxon>
        <taxon>Gigasporaceae</taxon>
        <taxon>Gigaspora</taxon>
    </lineage>
</organism>
<evidence type="ECO:0000313" key="1">
    <source>
        <dbReference type="EMBL" id="RIB06515.1"/>
    </source>
</evidence>
<reference evidence="1 2" key="1">
    <citation type="submission" date="2018-06" db="EMBL/GenBank/DDBJ databases">
        <title>Comparative genomics reveals the genomic features of Rhizophagus irregularis, R. cerebriforme, R. diaphanum and Gigaspora rosea, and their symbiotic lifestyle signature.</title>
        <authorList>
            <person name="Morin E."/>
            <person name="San Clemente H."/>
            <person name="Chen E.C.H."/>
            <person name="De La Providencia I."/>
            <person name="Hainaut M."/>
            <person name="Kuo A."/>
            <person name="Kohler A."/>
            <person name="Murat C."/>
            <person name="Tang N."/>
            <person name="Roy S."/>
            <person name="Loubradou J."/>
            <person name="Henrissat B."/>
            <person name="Grigoriev I.V."/>
            <person name="Corradi N."/>
            <person name="Roux C."/>
            <person name="Martin F.M."/>
        </authorList>
    </citation>
    <scope>NUCLEOTIDE SEQUENCE [LARGE SCALE GENOMIC DNA]</scope>
    <source>
        <strain evidence="1 2">DAOM 194757</strain>
    </source>
</reference>
<protein>
    <submittedName>
        <fullName evidence="1">Uncharacterized protein</fullName>
    </submittedName>
</protein>
<evidence type="ECO:0000313" key="2">
    <source>
        <dbReference type="Proteomes" id="UP000266673"/>
    </source>
</evidence>
<dbReference type="EMBL" id="QKWP01001800">
    <property type="protein sequence ID" value="RIB06515.1"/>
    <property type="molecule type" value="Genomic_DNA"/>
</dbReference>
<gene>
    <name evidence="1" type="ORF">C2G38_2115867</name>
</gene>
<name>A0A397U898_9GLOM</name>
<comment type="caution">
    <text evidence="1">The sequence shown here is derived from an EMBL/GenBank/DDBJ whole genome shotgun (WGS) entry which is preliminary data.</text>
</comment>
<dbReference type="Proteomes" id="UP000266673">
    <property type="component" value="Unassembled WGS sequence"/>
</dbReference>